<organism evidence="2 3">
    <name type="scientific">Vibrio jasicida</name>
    <dbReference type="NCBI Taxonomy" id="766224"/>
    <lineage>
        <taxon>Bacteria</taxon>
        <taxon>Pseudomonadati</taxon>
        <taxon>Pseudomonadota</taxon>
        <taxon>Gammaproteobacteria</taxon>
        <taxon>Vibrionales</taxon>
        <taxon>Vibrionaceae</taxon>
        <taxon>Vibrio</taxon>
    </lineage>
</organism>
<dbReference type="AlphaFoldDB" id="A0AAU9QTI4"/>
<keyword evidence="1" id="KW-0812">Transmembrane</keyword>
<dbReference type="RefSeq" id="WP_409589841.1">
    <property type="nucleotide sequence ID" value="NZ_CAKMTZ010000104.1"/>
</dbReference>
<feature type="transmembrane region" description="Helical" evidence="1">
    <location>
        <begin position="21"/>
        <end position="39"/>
    </location>
</feature>
<keyword evidence="1" id="KW-0472">Membrane</keyword>
<gene>
    <name evidence="2" type="ORF">THF1A12_50201</name>
</gene>
<evidence type="ECO:0000256" key="1">
    <source>
        <dbReference type="SAM" id="Phobius"/>
    </source>
</evidence>
<dbReference type="Proteomes" id="UP001295462">
    <property type="component" value="Unassembled WGS sequence"/>
</dbReference>
<reference evidence="2" key="1">
    <citation type="submission" date="2022-01" db="EMBL/GenBank/DDBJ databases">
        <authorList>
            <person name="Lagorce A."/>
        </authorList>
    </citation>
    <scope>NUCLEOTIDE SEQUENCE</scope>
    <source>
        <strain evidence="2">Th15_F1_A12</strain>
    </source>
</reference>
<dbReference type="EMBL" id="CAKMUD010000105">
    <property type="protein sequence ID" value="CAH1601755.1"/>
    <property type="molecule type" value="Genomic_DNA"/>
</dbReference>
<evidence type="ECO:0000313" key="2">
    <source>
        <dbReference type="EMBL" id="CAH1601755.1"/>
    </source>
</evidence>
<sequence length="83" mass="9815">MRKLRERFEEIKPQHQHWVLLAFKFIVLLALAALGYFAGELYFDLEQSSIVLAIFIFLLLNNTWTKLKINQRLFGINSEYPKG</sequence>
<proteinExistence type="predicted"/>
<evidence type="ECO:0000313" key="3">
    <source>
        <dbReference type="Proteomes" id="UP001295462"/>
    </source>
</evidence>
<feature type="transmembrane region" description="Helical" evidence="1">
    <location>
        <begin position="45"/>
        <end position="64"/>
    </location>
</feature>
<comment type="caution">
    <text evidence="2">The sequence shown here is derived from an EMBL/GenBank/DDBJ whole genome shotgun (WGS) entry which is preliminary data.</text>
</comment>
<keyword evidence="1" id="KW-1133">Transmembrane helix</keyword>
<accession>A0AAU9QTI4</accession>
<protein>
    <submittedName>
        <fullName evidence="2">Uncharacterized protein</fullName>
    </submittedName>
</protein>
<name>A0AAU9QTI4_9VIBR</name>